<dbReference type="Proteomes" id="UP000604046">
    <property type="component" value="Unassembled WGS sequence"/>
</dbReference>
<name>A0A812LQV6_9DINO</name>
<evidence type="ECO:0000313" key="2">
    <source>
        <dbReference type="Proteomes" id="UP000604046"/>
    </source>
</evidence>
<accession>A0A812LQV6</accession>
<keyword evidence="2" id="KW-1185">Reference proteome</keyword>
<organism evidence="1 2">
    <name type="scientific">Symbiodinium natans</name>
    <dbReference type="NCBI Taxonomy" id="878477"/>
    <lineage>
        <taxon>Eukaryota</taxon>
        <taxon>Sar</taxon>
        <taxon>Alveolata</taxon>
        <taxon>Dinophyceae</taxon>
        <taxon>Suessiales</taxon>
        <taxon>Symbiodiniaceae</taxon>
        <taxon>Symbiodinium</taxon>
    </lineage>
</organism>
<sequence length="412" mass="43165">MWRAAPVFLECSCHPKDEVKAYKAQKNADELTKGRNAFCAFNVLEAFVSAVGMGDDINAIIRVCPPPRDGESEARETSSRESAGQRVQLEVLLQTMSAVHELLLCKPSAQLACQVDGAILVAWVGNLAAKLSFAASNCALTISVNALCGVGVTGLISVMGELAATASLAAATCTPTPPSLTTTKISVLGDQTVRQRRLLIGEGKIGNGVQCMVDVGMVASNIANMGISIFQAVKTGNCGRLALDSAFNKLTGVPEALCTVDIGGAVAYISQVVTFINLVVVHCQDFLDVSALCGASIAGITTSAAAIAPYGAAVHAACAKNLLTKNAALQAKINSLYTVPQPRRLQELEDTVSNLKSIRQKLEQHLGINATASSTAISRADLENMVTLIDGGVDAEKTSMRGSSEFFEECEE</sequence>
<gene>
    <name evidence="1" type="primary">yvaG</name>
    <name evidence="1" type="ORF">SNAT2548_LOCUS12176</name>
</gene>
<proteinExistence type="predicted"/>
<dbReference type="OrthoDB" id="423140at2759"/>
<dbReference type="AlphaFoldDB" id="A0A812LQV6"/>
<evidence type="ECO:0000313" key="1">
    <source>
        <dbReference type="EMBL" id="CAE7249512.1"/>
    </source>
</evidence>
<comment type="caution">
    <text evidence="1">The sequence shown here is derived from an EMBL/GenBank/DDBJ whole genome shotgun (WGS) entry which is preliminary data.</text>
</comment>
<protein>
    <submittedName>
        <fullName evidence="1">YvaG protein</fullName>
    </submittedName>
</protein>
<dbReference type="EMBL" id="CAJNDS010001147">
    <property type="protein sequence ID" value="CAE7249512.1"/>
    <property type="molecule type" value="Genomic_DNA"/>
</dbReference>
<reference evidence="1" key="1">
    <citation type="submission" date="2021-02" db="EMBL/GenBank/DDBJ databases">
        <authorList>
            <person name="Dougan E. K."/>
            <person name="Rhodes N."/>
            <person name="Thang M."/>
            <person name="Chan C."/>
        </authorList>
    </citation>
    <scope>NUCLEOTIDE SEQUENCE</scope>
</reference>